<organism evidence="14 15">
    <name type="scientific">Exophiala sideris</name>
    <dbReference type="NCBI Taxonomy" id="1016849"/>
    <lineage>
        <taxon>Eukaryota</taxon>
        <taxon>Fungi</taxon>
        <taxon>Dikarya</taxon>
        <taxon>Ascomycota</taxon>
        <taxon>Pezizomycotina</taxon>
        <taxon>Eurotiomycetes</taxon>
        <taxon>Chaetothyriomycetidae</taxon>
        <taxon>Chaetothyriales</taxon>
        <taxon>Herpotrichiellaceae</taxon>
        <taxon>Exophiala</taxon>
    </lineage>
</organism>
<keyword evidence="8" id="KW-0325">Glycoprotein</keyword>
<dbReference type="FunFam" id="1.50.10.20:FF:000006">
    <property type="entry name" value="Mannan endo-1,6-alpha-mannosidase"/>
    <property type="match status" value="1"/>
</dbReference>
<evidence type="ECO:0000256" key="11">
    <source>
        <dbReference type="SAM" id="MobiDB-lite"/>
    </source>
</evidence>
<dbReference type="InterPro" id="IPR005198">
    <property type="entry name" value="Glyco_hydro_76"/>
</dbReference>
<evidence type="ECO:0000256" key="9">
    <source>
        <dbReference type="ARBA" id="ARBA00023295"/>
    </source>
</evidence>
<dbReference type="PANTHER" id="PTHR12145:SF36">
    <property type="entry name" value="MANNAN ENDO-1,6-ALPHA-MANNOSIDASE DCW1"/>
    <property type="match status" value="1"/>
</dbReference>
<dbReference type="GO" id="GO:0012505">
    <property type="term" value="C:endomembrane system"/>
    <property type="evidence" value="ECO:0007669"/>
    <property type="project" value="UniProtKB-SubCell"/>
</dbReference>
<dbReference type="InterPro" id="IPR008928">
    <property type="entry name" value="6-hairpin_glycosidase_sf"/>
</dbReference>
<feature type="chain" id="PRO_5012271996" description="Mannan endo-1,6-alpha-mannosidase" evidence="13">
    <location>
        <begin position="16"/>
        <end position="461"/>
    </location>
</feature>
<dbReference type="OrthoDB" id="4187847at2759"/>
<evidence type="ECO:0000256" key="13">
    <source>
        <dbReference type="SAM" id="SignalP"/>
    </source>
</evidence>
<evidence type="ECO:0000256" key="5">
    <source>
        <dbReference type="ARBA" id="ARBA00022729"/>
    </source>
</evidence>
<comment type="similarity">
    <text evidence="3 10">Belongs to the glycosyl hydrolase 76 family.</text>
</comment>
<dbReference type="GO" id="GO:0016052">
    <property type="term" value="P:carbohydrate catabolic process"/>
    <property type="evidence" value="ECO:0007669"/>
    <property type="project" value="InterPro"/>
</dbReference>
<gene>
    <name evidence="14" type="ORF">PV11_10131</name>
</gene>
<protein>
    <recommendedName>
        <fullName evidence="4 10">Mannan endo-1,6-alpha-mannosidase</fullName>
        <ecNumber evidence="4 10">3.2.1.101</ecNumber>
    </recommendedName>
</protein>
<evidence type="ECO:0000256" key="10">
    <source>
        <dbReference type="PIRNR" id="PIRNR016302"/>
    </source>
</evidence>
<evidence type="ECO:0000256" key="12">
    <source>
        <dbReference type="SAM" id="Phobius"/>
    </source>
</evidence>
<evidence type="ECO:0000313" key="15">
    <source>
        <dbReference type="Proteomes" id="UP000053599"/>
    </source>
</evidence>
<dbReference type="SUPFAM" id="SSF48208">
    <property type="entry name" value="Six-hairpin glycosidases"/>
    <property type="match status" value="1"/>
</dbReference>
<dbReference type="PIRSF" id="PIRSF016302">
    <property type="entry name" value="Man_a_manosd"/>
    <property type="match status" value="1"/>
</dbReference>
<accession>A0A0D1Y6B1</accession>
<reference evidence="14 15" key="1">
    <citation type="submission" date="2015-01" db="EMBL/GenBank/DDBJ databases">
        <title>The Genome Sequence of Exophiala sideris CBS121828.</title>
        <authorList>
            <consortium name="The Broad Institute Genomics Platform"/>
            <person name="Cuomo C."/>
            <person name="de Hoog S."/>
            <person name="Gorbushina A."/>
            <person name="Stielow B."/>
            <person name="Teixiera M."/>
            <person name="Abouelleil A."/>
            <person name="Chapman S.B."/>
            <person name="Priest M."/>
            <person name="Young S.K."/>
            <person name="Wortman J."/>
            <person name="Nusbaum C."/>
            <person name="Birren B."/>
        </authorList>
    </citation>
    <scope>NUCLEOTIDE SEQUENCE [LARGE SCALE GENOMIC DNA]</scope>
    <source>
        <strain evidence="14 15">CBS 121828</strain>
    </source>
</reference>
<keyword evidence="12" id="KW-1133">Transmembrane helix</keyword>
<feature type="region of interest" description="Disordered" evidence="11">
    <location>
        <begin position="406"/>
        <end position="433"/>
    </location>
</feature>
<keyword evidence="12" id="KW-0812">Transmembrane</keyword>
<proteinExistence type="inferred from homology"/>
<evidence type="ECO:0000256" key="3">
    <source>
        <dbReference type="ARBA" id="ARBA00009699"/>
    </source>
</evidence>
<feature type="signal peptide" evidence="13">
    <location>
        <begin position="1"/>
        <end position="15"/>
    </location>
</feature>
<comment type="catalytic activity">
    <reaction evidence="1 10">
        <text>Random hydrolysis of (1-&gt;6)-alpha-D-mannosidic linkages in unbranched (1-&gt;6)-mannans.</text>
        <dbReference type="EC" id="3.2.1.101"/>
    </reaction>
</comment>
<dbReference type="AlphaFoldDB" id="A0A0D1Y6B1"/>
<evidence type="ECO:0000313" key="14">
    <source>
        <dbReference type="EMBL" id="KIV78412.1"/>
    </source>
</evidence>
<keyword evidence="9 10" id="KW-0326">Glycosidase</keyword>
<name>A0A0D1Y6B1_9EURO</name>
<evidence type="ECO:0000256" key="4">
    <source>
        <dbReference type="ARBA" id="ARBA00012350"/>
    </source>
</evidence>
<keyword evidence="7 12" id="KW-0472">Membrane</keyword>
<dbReference type="Proteomes" id="UP000053599">
    <property type="component" value="Unassembled WGS sequence"/>
</dbReference>
<dbReference type="EC" id="3.2.1.101" evidence="4 10"/>
<dbReference type="EMBL" id="KN846954">
    <property type="protein sequence ID" value="KIV78412.1"/>
    <property type="molecule type" value="Genomic_DNA"/>
</dbReference>
<sequence>MRCSPLLALAPLAAAFTVDVSSPSSIKTAASTIAQDMMTIYVGNQTGQVPGLLPGSLSCDPNTVGVYCWWEAGAMWGALINYWQYTNDTTYNSVVSQALQFQRGSDDNFNPANQSRSMGIDDQVFWAFSALDAVEANFPEAGGDDPSWLSLAQAVFNFQRSLWDTATCGGGFRWQVYSFNAGYNLKNSISNGGNFQLAARLAYITGNTTYGDWAETVWDWMESSPLLQTDNTTGTFYIWDNTDTDNNCTNVQNYVWSYNYGTMLMGSAYMYNYTNGSSLWLDRVETILNSTFSLFFPSTYGGNIMFEVECEASKNCDEDQKSFKAYLARWMAVTGLLVPSTMDSIKTKLSASATGAAGQCDVADSECGLQWYTSTWDGTNGVGQQMAALSVVGANLIDSSMTPLTEVTGATSKSDPNAGTPATSDPAETTSKITTKDRAGAGILTVLVIAFIVGGAAWIVL</sequence>
<dbReference type="InterPro" id="IPR014480">
    <property type="entry name" value="Mannan-1_6-alpha_mannosidase"/>
</dbReference>
<evidence type="ECO:0000256" key="2">
    <source>
        <dbReference type="ARBA" id="ARBA00004308"/>
    </source>
</evidence>
<evidence type="ECO:0000256" key="1">
    <source>
        <dbReference type="ARBA" id="ARBA00001452"/>
    </source>
</evidence>
<evidence type="ECO:0000256" key="6">
    <source>
        <dbReference type="ARBA" id="ARBA00022801"/>
    </source>
</evidence>
<comment type="subcellular location">
    <subcellularLocation>
        <location evidence="2">Endomembrane system</location>
    </subcellularLocation>
</comment>
<dbReference type="Gene3D" id="1.50.10.20">
    <property type="match status" value="1"/>
</dbReference>
<keyword evidence="5 13" id="KW-0732">Signal</keyword>
<dbReference type="Pfam" id="PF03663">
    <property type="entry name" value="Glyco_hydro_76"/>
    <property type="match status" value="1"/>
</dbReference>
<dbReference type="GO" id="GO:0008496">
    <property type="term" value="F:mannan endo-1,6-alpha-mannosidase activity"/>
    <property type="evidence" value="ECO:0007669"/>
    <property type="project" value="UniProtKB-UniRule"/>
</dbReference>
<evidence type="ECO:0000256" key="8">
    <source>
        <dbReference type="ARBA" id="ARBA00023180"/>
    </source>
</evidence>
<dbReference type="GO" id="GO:0009272">
    <property type="term" value="P:fungal-type cell wall biogenesis"/>
    <property type="evidence" value="ECO:0007669"/>
    <property type="project" value="TreeGrafter"/>
</dbReference>
<feature type="transmembrane region" description="Helical" evidence="12">
    <location>
        <begin position="439"/>
        <end position="460"/>
    </location>
</feature>
<dbReference type="PANTHER" id="PTHR12145">
    <property type="entry name" value="MANNAN ENDO-1,6-ALPHA-MANNOSIDASE DCW1"/>
    <property type="match status" value="1"/>
</dbReference>
<dbReference type="HOGENOM" id="CLU_025694_1_2_1"/>
<evidence type="ECO:0000256" key="7">
    <source>
        <dbReference type="ARBA" id="ARBA00023136"/>
    </source>
</evidence>
<keyword evidence="6 10" id="KW-0378">Hydrolase</keyword>
<dbReference type="STRING" id="1016849.A0A0D1Y6B1"/>